<name>A0A9P7M6X6_9HYPO</name>
<feature type="transmembrane region" description="Helical" evidence="7">
    <location>
        <begin position="137"/>
        <end position="159"/>
    </location>
</feature>
<keyword evidence="4 5" id="KW-0472">Membrane</keyword>
<reference evidence="9 10" key="1">
    <citation type="journal article" date="2020" name="bioRxiv">
        <title>Whole genome comparisons of ergot fungi reveals the divergence and evolution of species within the genus Claviceps are the result of varying mechanisms driving genome evolution and host range expansion.</title>
        <authorList>
            <person name="Wyka S.A."/>
            <person name="Mondo S.J."/>
            <person name="Liu M."/>
            <person name="Dettman J."/>
            <person name="Nalam V."/>
            <person name="Broders K.D."/>
        </authorList>
    </citation>
    <scope>NUCLEOTIDE SEQUENCE [LARGE SCALE GENOMIC DNA]</scope>
    <source>
        <strain evidence="9 10">CCC 1485</strain>
    </source>
</reference>
<gene>
    <name evidence="9" type="ORF">E4U60_006330</name>
</gene>
<sequence length="328" mass="37240">MKDPFFVKPLPWLVDLVQPLCDHVGLPALSLHVHEILVAALFYSVIFYPLSPILSRILAPKYYARLSRKRRLNWNAHVVSMIQSILINGLAIWVIMTDKERASMTWEERIWGYTGGTSMIQGLAAGYFVWDLVVTSLNLTVFGLGTLAHALAALIVFSFGFRPFVNYYGCIFILWELSTPFLNIHWFMDKLDMTGSQAQLYNGFLLLLTFFSCRLVYGTYQSVRVFGDIWAAIDNKPSVSSLNSAAMRFASERSTVPLWLGAIYLASNLTLNGLNFYWFIKMIKAVCKRFEPQKQPQTENHIYSSSFSSAKPVAGLSIHRSRPGRRPS</sequence>
<feature type="transmembrane region" description="Helical" evidence="7">
    <location>
        <begin position="110"/>
        <end position="130"/>
    </location>
</feature>
<dbReference type="PANTHER" id="PTHR13439">
    <property type="entry name" value="CT120 PROTEIN"/>
    <property type="match status" value="1"/>
</dbReference>
<dbReference type="InterPro" id="IPR006634">
    <property type="entry name" value="TLC-dom"/>
</dbReference>
<dbReference type="PROSITE" id="PS50922">
    <property type="entry name" value="TLC"/>
    <property type="match status" value="1"/>
</dbReference>
<feature type="transmembrane region" description="Helical" evidence="7">
    <location>
        <begin position="165"/>
        <end position="188"/>
    </location>
</feature>
<evidence type="ECO:0000256" key="1">
    <source>
        <dbReference type="ARBA" id="ARBA00004141"/>
    </source>
</evidence>
<evidence type="ECO:0000256" key="2">
    <source>
        <dbReference type="ARBA" id="ARBA00022692"/>
    </source>
</evidence>
<evidence type="ECO:0000256" key="3">
    <source>
        <dbReference type="ARBA" id="ARBA00022989"/>
    </source>
</evidence>
<dbReference type="EMBL" id="SRPO01000605">
    <property type="protein sequence ID" value="KAG5931226.1"/>
    <property type="molecule type" value="Genomic_DNA"/>
</dbReference>
<dbReference type="SMART" id="SM00724">
    <property type="entry name" value="TLC"/>
    <property type="match status" value="1"/>
</dbReference>
<keyword evidence="10" id="KW-1185">Reference proteome</keyword>
<evidence type="ECO:0000256" key="6">
    <source>
        <dbReference type="SAM" id="MobiDB-lite"/>
    </source>
</evidence>
<evidence type="ECO:0000313" key="10">
    <source>
        <dbReference type="Proteomes" id="UP000706124"/>
    </source>
</evidence>
<feature type="region of interest" description="Disordered" evidence="6">
    <location>
        <begin position="304"/>
        <end position="328"/>
    </location>
</feature>
<dbReference type="GO" id="GO:0055088">
    <property type="term" value="P:lipid homeostasis"/>
    <property type="evidence" value="ECO:0007669"/>
    <property type="project" value="TreeGrafter"/>
</dbReference>
<dbReference type="GO" id="GO:0016020">
    <property type="term" value="C:membrane"/>
    <property type="evidence" value="ECO:0007669"/>
    <property type="project" value="UniProtKB-SubCell"/>
</dbReference>
<dbReference type="OrthoDB" id="10266980at2759"/>
<dbReference type="GO" id="GO:0005783">
    <property type="term" value="C:endoplasmic reticulum"/>
    <property type="evidence" value="ECO:0007669"/>
    <property type="project" value="TreeGrafter"/>
</dbReference>
<feature type="domain" description="TLC" evidence="8">
    <location>
        <begin position="69"/>
        <end position="291"/>
    </location>
</feature>
<keyword evidence="2 5" id="KW-0812">Transmembrane</keyword>
<feature type="transmembrane region" description="Helical" evidence="7">
    <location>
        <begin position="74"/>
        <end position="95"/>
    </location>
</feature>
<feature type="transmembrane region" description="Helical" evidence="7">
    <location>
        <begin position="36"/>
        <end position="54"/>
    </location>
</feature>
<evidence type="ECO:0000256" key="4">
    <source>
        <dbReference type="ARBA" id="ARBA00023136"/>
    </source>
</evidence>
<evidence type="ECO:0000313" key="9">
    <source>
        <dbReference type="EMBL" id="KAG5931226.1"/>
    </source>
</evidence>
<dbReference type="Pfam" id="PF03798">
    <property type="entry name" value="TRAM_LAG1_CLN8"/>
    <property type="match status" value="1"/>
</dbReference>
<dbReference type="AlphaFoldDB" id="A0A9P7M6X6"/>
<dbReference type="InterPro" id="IPR050846">
    <property type="entry name" value="TLCD"/>
</dbReference>
<evidence type="ECO:0000256" key="7">
    <source>
        <dbReference type="SAM" id="Phobius"/>
    </source>
</evidence>
<feature type="transmembrane region" description="Helical" evidence="7">
    <location>
        <begin position="258"/>
        <end position="280"/>
    </location>
</feature>
<comment type="caution">
    <text evidence="9">The sequence shown here is derived from an EMBL/GenBank/DDBJ whole genome shotgun (WGS) entry which is preliminary data.</text>
</comment>
<evidence type="ECO:0000259" key="8">
    <source>
        <dbReference type="PROSITE" id="PS50922"/>
    </source>
</evidence>
<dbReference type="Proteomes" id="UP000706124">
    <property type="component" value="Unassembled WGS sequence"/>
</dbReference>
<comment type="subcellular location">
    <subcellularLocation>
        <location evidence="1">Membrane</location>
        <topology evidence="1">Multi-pass membrane protein</topology>
    </subcellularLocation>
</comment>
<proteinExistence type="predicted"/>
<accession>A0A9P7M6X6</accession>
<protein>
    <recommendedName>
        <fullName evidence="8">TLC domain-containing protein</fullName>
    </recommendedName>
</protein>
<feature type="compositionally biased region" description="Basic residues" evidence="6">
    <location>
        <begin position="319"/>
        <end position="328"/>
    </location>
</feature>
<keyword evidence="3 7" id="KW-1133">Transmembrane helix</keyword>
<evidence type="ECO:0000256" key="5">
    <source>
        <dbReference type="PROSITE-ProRule" id="PRU00205"/>
    </source>
</evidence>
<organism evidence="9 10">
    <name type="scientific">Claviceps pazoutovae</name>
    <dbReference type="NCBI Taxonomy" id="1649127"/>
    <lineage>
        <taxon>Eukaryota</taxon>
        <taxon>Fungi</taxon>
        <taxon>Dikarya</taxon>
        <taxon>Ascomycota</taxon>
        <taxon>Pezizomycotina</taxon>
        <taxon>Sordariomycetes</taxon>
        <taxon>Hypocreomycetidae</taxon>
        <taxon>Hypocreales</taxon>
        <taxon>Clavicipitaceae</taxon>
        <taxon>Claviceps</taxon>
    </lineage>
</organism>
<dbReference type="PANTHER" id="PTHR13439:SF0">
    <property type="entry name" value="TOPOISOMERASE I DAMAGE AFFECTED PROTEIN 4"/>
    <property type="match status" value="1"/>
</dbReference>
<feature type="transmembrane region" description="Helical" evidence="7">
    <location>
        <begin position="200"/>
        <end position="220"/>
    </location>
</feature>